<dbReference type="InterPro" id="IPR005225">
    <property type="entry name" value="Small_GTP-bd"/>
</dbReference>
<sequence>MSVDKSVLNRRRKKSKLRRLVDCKVVMVGDASVGKTSLVLRYMHGEYQKTMSTIGASFVLKTWGIHDIAIWDTAGEEKYAGMTTFYYRNASAAILTFDMFDRNSFYNLNERYIPILNDVSSAKLKVIVATKSDLLETNIRKVTEDEGMELAHKSNPNLDFTNSFVPYFETSAITGHNVNKLFEYIFTYFYPFGDDSTKLNNCIRDSIILEKDEPAKNPSSTWPPCCS</sequence>
<dbReference type="Proteomes" id="UP000827092">
    <property type="component" value="Unassembled WGS sequence"/>
</dbReference>
<gene>
    <name evidence="3" type="ORF">JTE90_002965</name>
</gene>
<dbReference type="GO" id="GO:0005525">
    <property type="term" value="F:GTP binding"/>
    <property type="evidence" value="ECO:0007669"/>
    <property type="project" value="UniProtKB-KW"/>
</dbReference>
<dbReference type="PRINTS" id="PR00449">
    <property type="entry name" value="RASTRNSFRMNG"/>
</dbReference>
<keyword evidence="4" id="KW-1185">Reference proteome</keyword>
<dbReference type="SMART" id="SM00175">
    <property type="entry name" value="RAB"/>
    <property type="match status" value="1"/>
</dbReference>
<evidence type="ECO:0000313" key="3">
    <source>
        <dbReference type="EMBL" id="KAG8195702.1"/>
    </source>
</evidence>
<comment type="caution">
    <text evidence="3">The sequence shown here is derived from an EMBL/GenBank/DDBJ whole genome shotgun (WGS) entry which is preliminary data.</text>
</comment>
<dbReference type="PROSITE" id="PS51419">
    <property type="entry name" value="RAB"/>
    <property type="match status" value="1"/>
</dbReference>
<dbReference type="Gene3D" id="3.40.50.300">
    <property type="entry name" value="P-loop containing nucleotide triphosphate hydrolases"/>
    <property type="match status" value="1"/>
</dbReference>
<dbReference type="SMART" id="SM00173">
    <property type="entry name" value="RAS"/>
    <property type="match status" value="1"/>
</dbReference>
<dbReference type="EMBL" id="JAFNEN010000080">
    <property type="protein sequence ID" value="KAG8195702.1"/>
    <property type="molecule type" value="Genomic_DNA"/>
</dbReference>
<evidence type="ECO:0000256" key="1">
    <source>
        <dbReference type="ARBA" id="ARBA00022741"/>
    </source>
</evidence>
<dbReference type="PROSITE" id="PS51421">
    <property type="entry name" value="RAS"/>
    <property type="match status" value="1"/>
</dbReference>
<dbReference type="InterPro" id="IPR027417">
    <property type="entry name" value="P-loop_NTPase"/>
</dbReference>
<accession>A0AAV6VG94</accession>
<dbReference type="GO" id="GO:0003924">
    <property type="term" value="F:GTPase activity"/>
    <property type="evidence" value="ECO:0007669"/>
    <property type="project" value="InterPro"/>
</dbReference>
<keyword evidence="1" id="KW-0547">Nucleotide-binding</keyword>
<name>A0AAV6VG94_9ARAC</name>
<dbReference type="NCBIfam" id="TIGR00231">
    <property type="entry name" value="small_GTP"/>
    <property type="match status" value="1"/>
</dbReference>
<evidence type="ECO:0000256" key="2">
    <source>
        <dbReference type="ARBA" id="ARBA00023134"/>
    </source>
</evidence>
<dbReference type="FunFam" id="3.40.50.300:FF:001447">
    <property type="entry name" value="Ras-related protein Rab-1B"/>
    <property type="match status" value="1"/>
</dbReference>
<organism evidence="3 4">
    <name type="scientific">Oedothorax gibbosus</name>
    <dbReference type="NCBI Taxonomy" id="931172"/>
    <lineage>
        <taxon>Eukaryota</taxon>
        <taxon>Metazoa</taxon>
        <taxon>Ecdysozoa</taxon>
        <taxon>Arthropoda</taxon>
        <taxon>Chelicerata</taxon>
        <taxon>Arachnida</taxon>
        <taxon>Araneae</taxon>
        <taxon>Araneomorphae</taxon>
        <taxon>Entelegynae</taxon>
        <taxon>Araneoidea</taxon>
        <taxon>Linyphiidae</taxon>
        <taxon>Erigoninae</taxon>
        <taxon>Oedothorax</taxon>
    </lineage>
</organism>
<protein>
    <submittedName>
        <fullName evidence="3">Uncharacterized protein</fullName>
    </submittedName>
</protein>
<dbReference type="SUPFAM" id="SSF52540">
    <property type="entry name" value="P-loop containing nucleoside triphosphate hydrolases"/>
    <property type="match status" value="1"/>
</dbReference>
<dbReference type="InterPro" id="IPR001806">
    <property type="entry name" value="Small_GTPase"/>
</dbReference>
<keyword evidence="2" id="KW-0342">GTP-binding</keyword>
<dbReference type="PANTHER" id="PTHR24073">
    <property type="entry name" value="DRAB5-RELATED"/>
    <property type="match status" value="1"/>
</dbReference>
<dbReference type="Pfam" id="PF00071">
    <property type="entry name" value="Ras"/>
    <property type="match status" value="1"/>
</dbReference>
<dbReference type="SMART" id="SM00174">
    <property type="entry name" value="RHO"/>
    <property type="match status" value="1"/>
</dbReference>
<evidence type="ECO:0000313" key="4">
    <source>
        <dbReference type="Proteomes" id="UP000827092"/>
    </source>
</evidence>
<proteinExistence type="predicted"/>
<reference evidence="3 4" key="1">
    <citation type="journal article" date="2022" name="Nat. Ecol. Evol.">
        <title>A masculinizing supergene underlies an exaggerated male reproductive morph in a spider.</title>
        <authorList>
            <person name="Hendrickx F."/>
            <person name="De Corte Z."/>
            <person name="Sonet G."/>
            <person name="Van Belleghem S.M."/>
            <person name="Kostlbacher S."/>
            <person name="Vangestel C."/>
        </authorList>
    </citation>
    <scope>NUCLEOTIDE SEQUENCE [LARGE SCALE GENOMIC DNA]</scope>
    <source>
        <strain evidence="3">W744_W776</strain>
    </source>
</reference>
<dbReference type="AlphaFoldDB" id="A0AAV6VG94"/>